<protein>
    <submittedName>
        <fullName evidence="1">Uncharacterized protein</fullName>
    </submittedName>
</protein>
<dbReference type="EMBL" id="JRAA01000002">
    <property type="protein sequence ID" value="KHF25091.1"/>
    <property type="molecule type" value="Genomic_DNA"/>
</dbReference>
<evidence type="ECO:0000313" key="2">
    <source>
        <dbReference type="Proteomes" id="UP000030856"/>
    </source>
</evidence>
<sequence length="62" mass="6937">MLGLAQELECGIVENHFGGKRNYSGFSRLAMQLNANRPILMHLIGAQSVNSLFPLWGIKEQH</sequence>
<dbReference type="AlphaFoldDB" id="A0A0B0HCC1"/>
<accession>A0A0B0HCC1</accession>
<comment type="caution">
    <text evidence="1">The sequence shown here is derived from an EMBL/GenBank/DDBJ whole genome shotgun (WGS) entry which is preliminary data.</text>
</comment>
<evidence type="ECO:0000313" key="1">
    <source>
        <dbReference type="EMBL" id="KHF25091.1"/>
    </source>
</evidence>
<keyword evidence="2" id="KW-1185">Reference proteome</keyword>
<reference evidence="1 2" key="1">
    <citation type="journal article" date="2014" name="BMC Genomics">
        <title>The genome of the intracellular bacterium of the coastal bivalve, Solemya velum: a blueprint for thriving in and out of symbiosis.</title>
        <authorList>
            <person name="Dmytrenko O."/>
            <person name="Russell S.L."/>
            <person name="Loo W.T."/>
            <person name="Fontanez K.M."/>
            <person name="Liao L."/>
            <person name="Roeselers G."/>
            <person name="Sharma R."/>
            <person name="Stewart F.J."/>
            <person name="Newton I.L."/>
            <person name="Woyke T."/>
            <person name="Wu D."/>
            <person name="Lang J.M."/>
            <person name="Eisen J.A."/>
            <person name="Cavanaugh C.M."/>
        </authorList>
    </citation>
    <scope>NUCLEOTIDE SEQUENCE [LARGE SCALE GENOMIC DNA]</scope>
    <source>
        <strain evidence="1 2">WH</strain>
    </source>
</reference>
<name>A0A0B0HCC1_SOVGS</name>
<proteinExistence type="predicted"/>
<gene>
    <name evidence="1" type="ORF">JV46_09520</name>
</gene>
<organism evidence="1 2">
    <name type="scientific">Solemya velum gill symbiont</name>
    <dbReference type="NCBI Taxonomy" id="2340"/>
    <lineage>
        <taxon>Bacteria</taxon>
        <taxon>Pseudomonadati</taxon>
        <taxon>Pseudomonadota</taxon>
        <taxon>Gammaproteobacteria</taxon>
        <taxon>sulfur-oxidizing symbionts</taxon>
    </lineage>
</organism>
<dbReference type="Proteomes" id="UP000030856">
    <property type="component" value="Unassembled WGS sequence"/>
</dbReference>